<feature type="region of interest" description="Disordered" evidence="4">
    <location>
        <begin position="206"/>
        <end position="246"/>
    </location>
</feature>
<comment type="subcellular location">
    <subcellularLocation>
        <location evidence="1">Nucleus</location>
    </subcellularLocation>
</comment>
<keyword evidence="3" id="KW-0539">Nucleus</keyword>
<evidence type="ECO:0000313" key="5">
    <source>
        <dbReference type="EMBL" id="KAK5166580.1"/>
    </source>
</evidence>
<feature type="compositionally biased region" description="Basic and acidic residues" evidence="4">
    <location>
        <begin position="30"/>
        <end position="45"/>
    </location>
</feature>
<dbReference type="GO" id="GO:0031048">
    <property type="term" value="P:regulatory ncRNA-mediated heterochromatin formation"/>
    <property type="evidence" value="ECO:0007669"/>
    <property type="project" value="TreeGrafter"/>
</dbReference>
<dbReference type="SUPFAM" id="SSF48452">
    <property type="entry name" value="TPR-like"/>
    <property type="match status" value="2"/>
</dbReference>
<feature type="region of interest" description="Disordered" evidence="4">
    <location>
        <begin position="1"/>
        <end position="94"/>
    </location>
</feature>
<dbReference type="RefSeq" id="XP_064656462.1">
    <property type="nucleotide sequence ID" value="XM_064805357.1"/>
</dbReference>
<dbReference type="AlphaFoldDB" id="A0AAV9P1U8"/>
<evidence type="ECO:0000256" key="3">
    <source>
        <dbReference type="ARBA" id="ARBA00023242"/>
    </source>
</evidence>
<evidence type="ECO:0000256" key="2">
    <source>
        <dbReference type="ARBA" id="ARBA00009265"/>
    </source>
</evidence>
<accession>A0AAV9P1U8</accession>
<gene>
    <name evidence="5" type="ORF">LTR77_008123</name>
</gene>
<dbReference type="Pfam" id="PF08424">
    <property type="entry name" value="NRDE-2"/>
    <property type="match status" value="1"/>
</dbReference>
<dbReference type="EMBL" id="JAVRRT010000013">
    <property type="protein sequence ID" value="KAK5166580.1"/>
    <property type="molecule type" value="Genomic_DNA"/>
</dbReference>
<protein>
    <recommendedName>
        <fullName evidence="7">DUF1740-domain-containing protein</fullName>
    </recommendedName>
</protein>
<feature type="compositionally biased region" description="Basic and acidic residues" evidence="4">
    <location>
        <begin position="52"/>
        <end position="74"/>
    </location>
</feature>
<feature type="compositionally biased region" description="Basic and acidic residues" evidence="4">
    <location>
        <begin position="225"/>
        <end position="238"/>
    </location>
</feature>
<evidence type="ECO:0000256" key="4">
    <source>
        <dbReference type="SAM" id="MobiDB-lite"/>
    </source>
</evidence>
<reference evidence="5 6" key="1">
    <citation type="submission" date="2023-08" db="EMBL/GenBank/DDBJ databases">
        <title>Black Yeasts Isolated from many extreme environments.</title>
        <authorList>
            <person name="Coleine C."/>
            <person name="Stajich J.E."/>
            <person name="Selbmann L."/>
        </authorList>
    </citation>
    <scope>NUCLEOTIDE SEQUENCE [LARGE SCALE GENOMIC DNA]</scope>
    <source>
        <strain evidence="5 6">CCFEE 5935</strain>
    </source>
</reference>
<dbReference type="GO" id="GO:0071013">
    <property type="term" value="C:catalytic step 2 spliceosome"/>
    <property type="evidence" value="ECO:0007669"/>
    <property type="project" value="TreeGrafter"/>
</dbReference>
<feature type="compositionally biased region" description="Polar residues" evidence="4">
    <location>
        <begin position="77"/>
        <end position="89"/>
    </location>
</feature>
<dbReference type="InterPro" id="IPR011990">
    <property type="entry name" value="TPR-like_helical_dom_sf"/>
</dbReference>
<comment type="similarity">
    <text evidence="2">Belongs to the NRDE2 family.</text>
</comment>
<dbReference type="InterPro" id="IPR013633">
    <property type="entry name" value="NRDE-2"/>
</dbReference>
<evidence type="ECO:0000256" key="1">
    <source>
        <dbReference type="ARBA" id="ARBA00004123"/>
    </source>
</evidence>
<name>A0AAV9P1U8_9PEZI</name>
<evidence type="ECO:0008006" key="7">
    <source>
        <dbReference type="Google" id="ProtNLM"/>
    </source>
</evidence>
<sequence length="1074" mass="120312">MDRRPVPKFGSFKPRATVKQSDPNQPPAQERPKHGSRERTPPRDHERKRRMDRNNYDRHHRPKERERPRNEGHARHSPSTKIQSSTSGLAKNEFEGSKYFIVDRRGDLKNIEFGRLHRYSVPSYHRVGSGRVLGHAAGSKIDRKESTESAIVLAARDSSEHSARPLTDPKARTKKGERALKLVLSDAPIAPLDEIDSDFIQLSKSSGPLKRKRDLDEDNAGNVEVDYRSIEGKAKEPTQPDDQDLEFETDSDVIEPEDMAVVEARNKSAELSRRTKEDPKNVDAWLELVRHQSRVVHPKADHASLSNAESRTLADMRVSIYERALKYVVVGTSGYEDLWLGLLKEGAILWETSKLNSKWETALEDCPSSISLWARYLEFLQTNATSFSFSNCKEAYVQCLGVLDSVDPIWNETRASAKIDTFLRLAGFVRDAGFDELGYALWQILLEYHFFRPPNLASDKEAELAALEEWWEADVPRIGENGALGWDQFYASGNVADGKRLTRLPLSGRNTAGSSLQARLKWEAEAIYKLHLPAATEDEEVDDPYRHVLFSDVQKIVTPMLSGLAGRVVLEAFLCFMQLPALSCGADGDILAVKWEADPLIRMGHSGRSGSVGEASASPTTVYPAIWRQCWTSYDLFSTDHFATLSEDAACFVERVFAAVLGHSEDEHLAEYYLAFVLHHDPDSAAKHAKRLLKASPTSLKLYNAYAFIEAKLGRMEKAVSVWKAALAGRVHNGDTYDVDATLLWHSWMTFSLHSGNENEALAVILGMANGNTTAPSMLLPAPENVSAAQCLKATRHLAEGFSVMLSRHNHPHAVQYVDCLLWLTYVTADCIAVDAALSIFTEYASKLSLSSGTSHAGVELLHQAKARLIVYHIDKKRPYKPAFLRSELTSSMTHCPENSILHSALSTVRGQTVIDDRLRDAAQMKLVSGKHELGLISSGHRIDEEVRRFNNGAATSHSVRSAFSSALLDSGSAVKPSTALWNMWLDFEFRVSVKSRSLNSRFRGKRTLSQNDTLQLKKVFYNGMRHLPWSAIWVVRGLDLLVELGGVEDEECQRVLEVSEERELRMRYLSGEL</sequence>
<proteinExistence type="inferred from homology"/>
<dbReference type="Gene3D" id="1.25.40.10">
    <property type="entry name" value="Tetratricopeptide repeat domain"/>
    <property type="match status" value="2"/>
</dbReference>
<dbReference type="GO" id="GO:1902369">
    <property type="term" value="P:negative regulation of RNA catabolic process"/>
    <property type="evidence" value="ECO:0007669"/>
    <property type="project" value="TreeGrafter"/>
</dbReference>
<evidence type="ECO:0000313" key="6">
    <source>
        <dbReference type="Proteomes" id="UP001337655"/>
    </source>
</evidence>
<dbReference type="Proteomes" id="UP001337655">
    <property type="component" value="Unassembled WGS sequence"/>
</dbReference>
<keyword evidence="6" id="KW-1185">Reference proteome</keyword>
<dbReference type="GeneID" id="89929457"/>
<dbReference type="PANTHER" id="PTHR13471">
    <property type="entry name" value="TETRATRICOPEPTIDE-LIKE HELICAL"/>
    <property type="match status" value="1"/>
</dbReference>
<organism evidence="5 6">
    <name type="scientific">Saxophila tyrrhenica</name>
    <dbReference type="NCBI Taxonomy" id="1690608"/>
    <lineage>
        <taxon>Eukaryota</taxon>
        <taxon>Fungi</taxon>
        <taxon>Dikarya</taxon>
        <taxon>Ascomycota</taxon>
        <taxon>Pezizomycotina</taxon>
        <taxon>Dothideomycetes</taxon>
        <taxon>Dothideomycetidae</taxon>
        <taxon>Mycosphaerellales</taxon>
        <taxon>Extremaceae</taxon>
        <taxon>Saxophila</taxon>
    </lineage>
</organism>
<dbReference type="PANTHER" id="PTHR13471:SF0">
    <property type="entry name" value="NUCLEAR EXOSOME REGULATOR NRDE2"/>
    <property type="match status" value="1"/>
</dbReference>
<comment type="caution">
    <text evidence="5">The sequence shown here is derived from an EMBL/GenBank/DDBJ whole genome shotgun (WGS) entry which is preliminary data.</text>
</comment>